<dbReference type="PANTHER" id="PTHR34448:SF3">
    <property type="entry name" value="AMINOPEPTIDASE AMPS"/>
    <property type="match status" value="1"/>
</dbReference>
<evidence type="ECO:0000256" key="4">
    <source>
        <dbReference type="ARBA" id="ARBA00008236"/>
    </source>
</evidence>
<comment type="cofactor">
    <cofactor evidence="2">
        <name>Mg(2+)</name>
        <dbReference type="ChEBI" id="CHEBI:18420"/>
    </cofactor>
</comment>
<dbReference type="Gene3D" id="3.40.1830.10">
    <property type="entry name" value="Thermophilic metalloprotease (M29)"/>
    <property type="match status" value="1"/>
</dbReference>
<dbReference type="InterPro" id="IPR052170">
    <property type="entry name" value="M29_Exopeptidase"/>
</dbReference>
<dbReference type="GO" id="GO:0004177">
    <property type="term" value="F:aminopeptidase activity"/>
    <property type="evidence" value="ECO:0007669"/>
    <property type="project" value="UniProtKB-KW"/>
</dbReference>
<sequence length="411" mass="46172">MDKFENLLGKYANLVISKGVNIQKGKLLFINSPIECAPFARLLCSEAYKAQAKDVYINYSDELFTRLRFENASCETLSNIPQYEIDKYNYFTDNGASFISISASNPSLFNGIDSKKIASASKARSISLRNYSDKLMNNENSWCVISMPTKAWATKVFKDVSEDEAIDKLWDAIFSVMRLKEENPNEAWEKHCESLESRMKKLQDYNFDKLVYKNSLGTNLEIGLAPNHIWCGGADHTKEGVEFIANMPTEEIFTTPKRDAINGIVYSTKPLNYSGNLINNFSFTFKDGKIIDFTAEEGYDALKELLDTDEGSRYLGEVALVPYNSPISNSNILFYNTLFDENASCHLALGKAYPSCIKGGEEMNDEELINASSNISLTHVDFMVGSKDLNIIGVTHDGKEIQVFKDGNFAF</sequence>
<dbReference type="Pfam" id="PF02073">
    <property type="entry name" value="Peptidase_M29"/>
    <property type="match status" value="1"/>
</dbReference>
<evidence type="ECO:0000313" key="11">
    <source>
        <dbReference type="Proteomes" id="UP000783390"/>
    </source>
</evidence>
<keyword evidence="7" id="KW-0479">Metal-binding</keyword>
<evidence type="ECO:0000256" key="2">
    <source>
        <dbReference type="ARBA" id="ARBA00001946"/>
    </source>
</evidence>
<keyword evidence="5 10" id="KW-0031">Aminopeptidase</keyword>
<dbReference type="EC" id="3.4.11.-" evidence="10"/>
<dbReference type="RefSeq" id="WP_209795624.1">
    <property type="nucleotide sequence ID" value="NZ_JAGGJZ010000001.1"/>
</dbReference>
<accession>A0ABS4EY32</accession>
<protein>
    <submittedName>
        <fullName evidence="10">Aminopeptidase</fullName>
        <ecNumber evidence="10">3.4.11.-</ecNumber>
    </submittedName>
</protein>
<comment type="cofactor">
    <cofactor evidence="1">
        <name>Co(2+)</name>
        <dbReference type="ChEBI" id="CHEBI:48828"/>
    </cofactor>
</comment>
<evidence type="ECO:0000256" key="8">
    <source>
        <dbReference type="ARBA" id="ARBA00022801"/>
    </source>
</evidence>
<comment type="caution">
    <text evidence="10">The sequence shown here is derived from an EMBL/GenBank/DDBJ whole genome shotgun (WGS) entry which is preliminary data.</text>
</comment>
<dbReference type="InterPro" id="IPR035097">
    <property type="entry name" value="M29_N-terminal"/>
</dbReference>
<reference evidence="10 11" key="1">
    <citation type="submission" date="2021-03" db="EMBL/GenBank/DDBJ databases">
        <title>Genomic Encyclopedia of Type Strains, Phase IV (KMG-IV): sequencing the most valuable type-strain genomes for metagenomic binning, comparative biology and taxonomic classification.</title>
        <authorList>
            <person name="Goeker M."/>
        </authorList>
    </citation>
    <scope>NUCLEOTIDE SEQUENCE [LARGE SCALE GENOMIC DNA]</scope>
    <source>
        <strain evidence="10 11">DSM 3984</strain>
    </source>
</reference>
<evidence type="ECO:0000256" key="7">
    <source>
        <dbReference type="ARBA" id="ARBA00022723"/>
    </source>
</evidence>
<evidence type="ECO:0000256" key="9">
    <source>
        <dbReference type="ARBA" id="ARBA00023049"/>
    </source>
</evidence>
<dbReference type="PANTHER" id="PTHR34448">
    <property type="entry name" value="AMINOPEPTIDASE"/>
    <property type="match status" value="1"/>
</dbReference>
<dbReference type="PRINTS" id="PR00919">
    <property type="entry name" value="THERMOPTASE"/>
</dbReference>
<dbReference type="InterPro" id="IPR000787">
    <property type="entry name" value="Peptidase_M29"/>
</dbReference>
<evidence type="ECO:0000256" key="3">
    <source>
        <dbReference type="ARBA" id="ARBA00001947"/>
    </source>
</evidence>
<evidence type="ECO:0000256" key="1">
    <source>
        <dbReference type="ARBA" id="ARBA00001941"/>
    </source>
</evidence>
<keyword evidence="11" id="KW-1185">Reference proteome</keyword>
<comment type="cofactor">
    <cofactor evidence="3">
        <name>Zn(2+)</name>
        <dbReference type="ChEBI" id="CHEBI:29105"/>
    </cofactor>
</comment>
<keyword evidence="9" id="KW-0482">Metalloprotease</keyword>
<dbReference type="SUPFAM" id="SSF144052">
    <property type="entry name" value="Thermophilic metalloprotease-like"/>
    <property type="match status" value="1"/>
</dbReference>
<comment type="similarity">
    <text evidence="4">Belongs to the peptidase M29 family.</text>
</comment>
<dbReference type="Proteomes" id="UP000783390">
    <property type="component" value="Unassembled WGS sequence"/>
</dbReference>
<dbReference type="EMBL" id="JAGGJZ010000001">
    <property type="protein sequence ID" value="MBP1888907.1"/>
    <property type="molecule type" value="Genomic_DNA"/>
</dbReference>
<evidence type="ECO:0000256" key="6">
    <source>
        <dbReference type="ARBA" id="ARBA00022670"/>
    </source>
</evidence>
<name>A0ABS4EY32_9CLOT</name>
<evidence type="ECO:0000313" key="10">
    <source>
        <dbReference type="EMBL" id="MBP1888907.1"/>
    </source>
</evidence>
<proteinExistence type="inferred from homology"/>
<evidence type="ECO:0000256" key="5">
    <source>
        <dbReference type="ARBA" id="ARBA00022438"/>
    </source>
</evidence>
<organism evidence="10 11">
    <name type="scientific">Clostridium moniliforme</name>
    <dbReference type="NCBI Taxonomy" id="39489"/>
    <lineage>
        <taxon>Bacteria</taxon>
        <taxon>Bacillati</taxon>
        <taxon>Bacillota</taxon>
        <taxon>Clostridia</taxon>
        <taxon>Eubacteriales</taxon>
        <taxon>Clostridiaceae</taxon>
        <taxon>Clostridium</taxon>
    </lineage>
</organism>
<keyword evidence="6" id="KW-0645">Protease</keyword>
<gene>
    <name evidence="10" type="ORF">J2Z53_000486</name>
</gene>
<keyword evidence="8 10" id="KW-0378">Hydrolase</keyword>